<gene>
    <name evidence="13" type="ORF">CBF37_04650</name>
</gene>
<evidence type="ECO:0000256" key="7">
    <source>
        <dbReference type="ARBA" id="ARBA00022705"/>
    </source>
</evidence>
<dbReference type="Pfam" id="PF02811">
    <property type="entry name" value="PHP"/>
    <property type="match status" value="1"/>
</dbReference>
<evidence type="ECO:0000256" key="5">
    <source>
        <dbReference type="ARBA" id="ARBA00022679"/>
    </source>
</evidence>
<dbReference type="CDD" id="cd07431">
    <property type="entry name" value="PHP_PolIIIA"/>
    <property type="match status" value="1"/>
</dbReference>
<evidence type="ECO:0000256" key="3">
    <source>
        <dbReference type="ARBA" id="ARBA00012417"/>
    </source>
</evidence>
<dbReference type="Pfam" id="PF07733">
    <property type="entry name" value="DNA_pol3_alpha"/>
    <property type="match status" value="1"/>
</dbReference>
<evidence type="ECO:0000313" key="13">
    <source>
        <dbReference type="EMBL" id="RST99264.1"/>
    </source>
</evidence>
<dbReference type="SUPFAM" id="SSF89550">
    <property type="entry name" value="PHP domain-like"/>
    <property type="match status" value="1"/>
</dbReference>
<dbReference type="Gene3D" id="2.40.50.140">
    <property type="entry name" value="Nucleic acid-binding proteins"/>
    <property type="match status" value="1"/>
</dbReference>
<dbReference type="GO" id="GO:0006260">
    <property type="term" value="P:DNA replication"/>
    <property type="evidence" value="ECO:0007669"/>
    <property type="project" value="UniProtKB-KW"/>
</dbReference>
<evidence type="ECO:0000256" key="6">
    <source>
        <dbReference type="ARBA" id="ARBA00022695"/>
    </source>
</evidence>
<dbReference type="Gene3D" id="1.10.10.1600">
    <property type="entry name" value="Bacterial DNA polymerase III alpha subunit, thumb domain"/>
    <property type="match status" value="1"/>
</dbReference>
<dbReference type="InterPro" id="IPR011708">
    <property type="entry name" value="DNA_pol3_alpha_NTPase_dom"/>
</dbReference>
<name>A0A429ZZ40_9ENTE</name>
<comment type="caution">
    <text evidence="13">The sequence shown here is derived from an EMBL/GenBank/DDBJ whole genome shotgun (WGS) entry which is preliminary data.</text>
</comment>
<comment type="catalytic activity">
    <reaction evidence="11">
        <text>DNA(n) + a 2'-deoxyribonucleoside 5'-triphosphate = DNA(n+1) + diphosphate</text>
        <dbReference type="Rhea" id="RHEA:22508"/>
        <dbReference type="Rhea" id="RHEA-COMP:17339"/>
        <dbReference type="Rhea" id="RHEA-COMP:17340"/>
        <dbReference type="ChEBI" id="CHEBI:33019"/>
        <dbReference type="ChEBI" id="CHEBI:61560"/>
        <dbReference type="ChEBI" id="CHEBI:173112"/>
        <dbReference type="EC" id="2.7.7.7"/>
    </reaction>
</comment>
<dbReference type="GO" id="GO:0008408">
    <property type="term" value="F:3'-5' exonuclease activity"/>
    <property type="evidence" value="ECO:0007669"/>
    <property type="project" value="InterPro"/>
</dbReference>
<dbReference type="InterPro" id="IPR016195">
    <property type="entry name" value="Pol/histidinol_Pase-like"/>
</dbReference>
<evidence type="ECO:0000256" key="8">
    <source>
        <dbReference type="ARBA" id="ARBA00022932"/>
    </source>
</evidence>
<keyword evidence="6" id="KW-0548">Nucleotidyltransferase</keyword>
<evidence type="ECO:0000256" key="4">
    <source>
        <dbReference type="ARBA" id="ARBA00019114"/>
    </source>
</evidence>
<dbReference type="Pfam" id="PF14579">
    <property type="entry name" value="HHH_6"/>
    <property type="match status" value="1"/>
</dbReference>
<dbReference type="OrthoDB" id="9803237at2"/>
<proteinExistence type="inferred from homology"/>
<evidence type="ECO:0000256" key="10">
    <source>
        <dbReference type="ARBA" id="ARBA00026073"/>
    </source>
</evidence>
<dbReference type="InterPro" id="IPR040982">
    <property type="entry name" value="DNA_pol3_finger"/>
</dbReference>
<dbReference type="CDD" id="cd04485">
    <property type="entry name" value="DnaE_OBF"/>
    <property type="match status" value="1"/>
</dbReference>
<dbReference type="Pfam" id="PF17657">
    <property type="entry name" value="DNA_pol3_finger"/>
    <property type="match status" value="1"/>
</dbReference>
<dbReference type="SMART" id="SM00481">
    <property type="entry name" value="POLIIIAc"/>
    <property type="match status" value="1"/>
</dbReference>
<protein>
    <recommendedName>
        <fullName evidence="4">DNA polymerase III subunit alpha</fullName>
        <ecNumber evidence="3">2.7.7.7</ecNumber>
    </recommendedName>
</protein>
<dbReference type="EC" id="2.7.7.7" evidence="3"/>
<comment type="similarity">
    <text evidence="2">Belongs to the DNA polymerase type-C family. DnaE subfamily.</text>
</comment>
<dbReference type="SUPFAM" id="SSF50249">
    <property type="entry name" value="Nucleic acid-binding proteins"/>
    <property type="match status" value="1"/>
</dbReference>
<dbReference type="InterPro" id="IPR029460">
    <property type="entry name" value="DNAPol_HHH"/>
</dbReference>
<keyword evidence="5" id="KW-0808">Transferase</keyword>
<dbReference type="Gene3D" id="1.10.150.870">
    <property type="match status" value="1"/>
</dbReference>
<dbReference type="Gene3D" id="3.20.20.140">
    <property type="entry name" value="Metal-dependent hydrolases"/>
    <property type="match status" value="1"/>
</dbReference>
<dbReference type="InterPro" id="IPR012340">
    <property type="entry name" value="NA-bd_OB-fold"/>
</dbReference>
<dbReference type="InterPro" id="IPR004013">
    <property type="entry name" value="PHP_dom"/>
</dbReference>
<dbReference type="PANTHER" id="PTHR32294:SF0">
    <property type="entry name" value="DNA POLYMERASE III SUBUNIT ALPHA"/>
    <property type="match status" value="1"/>
</dbReference>
<dbReference type="NCBIfam" id="TIGR00594">
    <property type="entry name" value="polc"/>
    <property type="match status" value="1"/>
</dbReference>
<dbReference type="AlphaFoldDB" id="A0A429ZZ40"/>
<sequence>MSGQLSVLTSYSLLQSTNRIPDLVRDAKQKGYTALAITDINVMHGVIEFYQECIKQNIKPIIGVTLQYQSKYYDNKQFEVCVYAKNKQGYNNLLKISSLRNDLQREISFYLADVQHLFTDVILCFPWETSELRYLISQQESTYVNDFIKSINSTVKADDWFQGLAYYSAEENERLNYIEYFNQLSVKLIAMKQVSYLKSDDAFSVNTLKAIESGIKLSAEDFVVRTGSNWLPDYSMFIKEYIDNQQSSAIQNLEQMINEICLDIPLHQTLLPAFPLPQGIPSYQYLRDLCDKGLRRINKQDNAAYQKRLNMELSVIHEMGYDDYFLIVWDVMKYAREHDIVTACRGSAAGSLVSYVLQITNVDPIQYQLLFERFLNKERYTMPDIDMDIPDNRREEVLHYVYMKYGHNRVAQIATFGTLAAKMALRDVSRVFGLSQSEATQWANAVPNVLKITLGDSLNTSKKLQQLVDFSERNQLLFKTACQIEGLPRHVSTHAAGVVISDQDLTNLVPLQNGNNDIPLTQFAMGEIETIGLLKMDFLGLRNLAIIGNTLDSIDYLTGNRLYLNEIPMNDEATLQLFQKGKTVGVFQFESAGIKNVLKKLHPTSIEDIASVNALYRPGPMQFIDQFIARKKGEEPIAYPDDSLKEILEKTYGIIVYQEQIMQIASKLAGFTLGQADILRRAISKKKKDILDQEREHFVQGALNQGHSKNTANEVYNYIEHFANYGFNRSHAVVYSVLAYQMGYLKVHYSVPFFAALLHSVRNNPEKIKEYLAESKEFGVKTVIPGINKSDFSFKLQKGKIIFGFSSIKGVRKDLIKHILELRKADGPFSSLENFLIRLNGKWLKEENILPLIYSGAFDELHGNRRQLVIDIGGLIRNIEYSGGSMDLLGVLSLKTENVTDFSPEEKLQQEVDYLGTYVSGHPIDTFKELSQQLKVKKIVDIVPGEQVRLLGFVQTVKKIRTKKGESMAFLSVTDNTGEIEVTIFPKLFRQLHMNVEQDSVVYLTGKVELSQYSKQNQLIVNTFDYALDKQNQLSQKKCYIKIEQINDSNVRLNQLKDIFSQFSGSTPVVLVFMNQGKNLLLEKQYWIDPTEQFIQILEDILGKKTIIIK</sequence>
<accession>A0A429ZZ40</accession>
<comment type="subunit">
    <text evidence="10">DNA polymerase III contains a core (composed of alpha, epsilon and theta chains) that associates with a tau subunit. This core dimerizes to form the POLIII' complex. PolIII' associates with the gamma complex (composed of gamma, delta, delta', psi and chi chains) and with the beta chain to form the complete DNA polymerase III complex.</text>
</comment>
<evidence type="ECO:0000259" key="12">
    <source>
        <dbReference type="SMART" id="SM00481"/>
    </source>
</evidence>
<dbReference type="GO" id="GO:0003676">
    <property type="term" value="F:nucleic acid binding"/>
    <property type="evidence" value="ECO:0007669"/>
    <property type="project" value="InterPro"/>
</dbReference>
<evidence type="ECO:0000256" key="1">
    <source>
        <dbReference type="ARBA" id="ARBA00004496"/>
    </source>
</evidence>
<comment type="function">
    <text evidence="9">DNA polymerase III is a complex, multichain enzyme responsible for most of the replicative synthesis in bacteria. This DNA polymerase also exhibits 3' to 5' exonuclease activity. The alpha chain is the DNA polymerase.</text>
</comment>
<organism evidence="13 14">
    <name type="scientific">Vagococcus vulneris</name>
    <dbReference type="NCBI Taxonomy" id="1977869"/>
    <lineage>
        <taxon>Bacteria</taxon>
        <taxon>Bacillati</taxon>
        <taxon>Bacillota</taxon>
        <taxon>Bacilli</taxon>
        <taxon>Lactobacillales</taxon>
        <taxon>Enterococcaceae</taxon>
        <taxon>Vagococcus</taxon>
    </lineage>
</organism>
<dbReference type="PANTHER" id="PTHR32294">
    <property type="entry name" value="DNA POLYMERASE III SUBUNIT ALPHA"/>
    <property type="match status" value="1"/>
</dbReference>
<dbReference type="InterPro" id="IPR041931">
    <property type="entry name" value="DNA_pol3_alpha_thumb_dom"/>
</dbReference>
<reference evidence="13 14" key="1">
    <citation type="submission" date="2017-05" db="EMBL/GenBank/DDBJ databases">
        <title>Vagococcus spp. assemblies.</title>
        <authorList>
            <person name="Gulvik C.A."/>
        </authorList>
    </citation>
    <scope>NUCLEOTIDE SEQUENCE [LARGE SCALE GENOMIC DNA]</scope>
    <source>
        <strain evidence="13 14">SS1995</strain>
    </source>
</reference>
<dbReference type="Pfam" id="PF01336">
    <property type="entry name" value="tRNA_anti-codon"/>
    <property type="match status" value="1"/>
</dbReference>
<feature type="domain" description="Polymerase/histidinol phosphatase N-terminal" evidence="12">
    <location>
        <begin position="3"/>
        <end position="70"/>
    </location>
</feature>
<keyword evidence="8" id="KW-0239">DNA-directed DNA polymerase</keyword>
<dbReference type="NCBIfam" id="NF004226">
    <property type="entry name" value="PRK05673.1"/>
    <property type="match status" value="1"/>
</dbReference>
<keyword evidence="7" id="KW-0235">DNA replication</keyword>
<dbReference type="RefSeq" id="WP_125983564.1">
    <property type="nucleotide sequence ID" value="NZ_NGJS01000005.1"/>
</dbReference>
<dbReference type="Proteomes" id="UP000287857">
    <property type="component" value="Unassembled WGS sequence"/>
</dbReference>
<dbReference type="EMBL" id="NGJS01000005">
    <property type="protein sequence ID" value="RST99264.1"/>
    <property type="molecule type" value="Genomic_DNA"/>
</dbReference>
<dbReference type="InterPro" id="IPR004805">
    <property type="entry name" value="DnaE2/DnaE/PolC"/>
</dbReference>
<dbReference type="GO" id="GO:0003887">
    <property type="term" value="F:DNA-directed DNA polymerase activity"/>
    <property type="evidence" value="ECO:0007669"/>
    <property type="project" value="UniProtKB-KW"/>
</dbReference>
<comment type="subcellular location">
    <subcellularLocation>
        <location evidence="1">Cytoplasm</location>
    </subcellularLocation>
</comment>
<dbReference type="GO" id="GO:0005737">
    <property type="term" value="C:cytoplasm"/>
    <property type="evidence" value="ECO:0007669"/>
    <property type="project" value="UniProtKB-SubCell"/>
</dbReference>
<dbReference type="InterPro" id="IPR003141">
    <property type="entry name" value="Pol/His_phosphatase_N"/>
</dbReference>
<evidence type="ECO:0000313" key="14">
    <source>
        <dbReference type="Proteomes" id="UP000287857"/>
    </source>
</evidence>
<evidence type="ECO:0000256" key="11">
    <source>
        <dbReference type="ARBA" id="ARBA00049244"/>
    </source>
</evidence>
<evidence type="ECO:0000256" key="2">
    <source>
        <dbReference type="ARBA" id="ARBA00009496"/>
    </source>
</evidence>
<evidence type="ECO:0000256" key="9">
    <source>
        <dbReference type="ARBA" id="ARBA00025611"/>
    </source>
</evidence>
<keyword evidence="14" id="KW-1185">Reference proteome</keyword>
<dbReference type="InterPro" id="IPR004365">
    <property type="entry name" value="NA-bd_OB_tRNA"/>
</dbReference>